<feature type="domain" description="J" evidence="7">
    <location>
        <begin position="199"/>
        <end position="261"/>
    </location>
</feature>
<evidence type="ECO:0000256" key="4">
    <source>
        <dbReference type="ARBA" id="ARBA00022989"/>
    </source>
</evidence>
<evidence type="ECO:0000256" key="5">
    <source>
        <dbReference type="ARBA" id="ARBA00023136"/>
    </source>
</evidence>
<evidence type="ECO:0000256" key="6">
    <source>
        <dbReference type="SAM" id="Phobius"/>
    </source>
</evidence>
<feature type="transmembrane region" description="Helical" evidence="6">
    <location>
        <begin position="6"/>
        <end position="28"/>
    </location>
</feature>
<dbReference type="SUPFAM" id="SSF46565">
    <property type="entry name" value="Chaperone J-domain"/>
    <property type="match status" value="1"/>
</dbReference>
<dbReference type="SUPFAM" id="SSF158682">
    <property type="entry name" value="TerB-like"/>
    <property type="match status" value="1"/>
</dbReference>
<evidence type="ECO:0000256" key="1">
    <source>
        <dbReference type="ARBA" id="ARBA00022475"/>
    </source>
</evidence>
<dbReference type="InterPro" id="IPR029024">
    <property type="entry name" value="TerB-like"/>
</dbReference>
<dbReference type="NCBIfam" id="NF006948">
    <property type="entry name" value="PRK09430.1"/>
    <property type="match status" value="1"/>
</dbReference>
<dbReference type="Pfam" id="PF05099">
    <property type="entry name" value="TerB"/>
    <property type="match status" value="1"/>
</dbReference>
<dbReference type="GO" id="GO:0051087">
    <property type="term" value="F:protein-folding chaperone binding"/>
    <property type="evidence" value="ECO:0007669"/>
    <property type="project" value="InterPro"/>
</dbReference>
<dbReference type="Pfam" id="PF00226">
    <property type="entry name" value="DnaJ"/>
    <property type="match status" value="1"/>
</dbReference>
<protein>
    <submittedName>
        <fullName evidence="8">DnaJ-like protein DjlA</fullName>
    </submittedName>
</protein>
<dbReference type="HAMAP" id="MF_01153">
    <property type="entry name" value="DjlA"/>
    <property type="match status" value="1"/>
</dbReference>
<evidence type="ECO:0000259" key="7">
    <source>
        <dbReference type="PROSITE" id="PS50076"/>
    </source>
</evidence>
<dbReference type="PROSITE" id="PS50076">
    <property type="entry name" value="DNAJ_2"/>
    <property type="match status" value="1"/>
</dbReference>
<accession>A0A3B0ZFJ0</accession>
<reference evidence="8" key="1">
    <citation type="submission" date="2018-06" db="EMBL/GenBank/DDBJ databases">
        <authorList>
            <person name="Zhirakovskaya E."/>
        </authorList>
    </citation>
    <scope>NUCLEOTIDE SEQUENCE</scope>
</reference>
<evidence type="ECO:0000256" key="2">
    <source>
        <dbReference type="ARBA" id="ARBA00022519"/>
    </source>
</evidence>
<proteinExistence type="inferred from homology"/>
<dbReference type="PRINTS" id="PR00625">
    <property type="entry name" value="JDOMAIN"/>
</dbReference>
<dbReference type="InterPro" id="IPR050817">
    <property type="entry name" value="DjlA_DnaK_co-chaperone"/>
</dbReference>
<keyword evidence="1" id="KW-1003">Cell membrane</keyword>
<keyword evidence="5 6" id="KW-0472">Membrane</keyword>
<dbReference type="InterPro" id="IPR036869">
    <property type="entry name" value="J_dom_sf"/>
</dbReference>
<keyword evidence="4 6" id="KW-1133">Transmembrane helix</keyword>
<dbReference type="CDD" id="cd07316">
    <property type="entry name" value="terB_like_DjlA"/>
    <property type="match status" value="1"/>
</dbReference>
<dbReference type="EMBL" id="UOFS01000012">
    <property type="protein sequence ID" value="VAW92248.1"/>
    <property type="molecule type" value="Genomic_DNA"/>
</dbReference>
<dbReference type="InterPro" id="IPR007791">
    <property type="entry name" value="DjlA_N"/>
</dbReference>
<dbReference type="SMART" id="SM00271">
    <property type="entry name" value="DnaJ"/>
    <property type="match status" value="1"/>
</dbReference>
<keyword evidence="2" id="KW-0997">Cell inner membrane</keyword>
<evidence type="ECO:0000256" key="3">
    <source>
        <dbReference type="ARBA" id="ARBA00022692"/>
    </source>
</evidence>
<dbReference type="Gene3D" id="1.10.3680.10">
    <property type="entry name" value="TerB-like"/>
    <property type="match status" value="1"/>
</dbReference>
<dbReference type="InterPro" id="IPR001623">
    <property type="entry name" value="DnaJ_domain"/>
</dbReference>
<evidence type="ECO:0000313" key="8">
    <source>
        <dbReference type="EMBL" id="VAW92248.1"/>
    </source>
</evidence>
<dbReference type="PANTHER" id="PTHR24074">
    <property type="entry name" value="CO-CHAPERONE PROTEIN DJLA"/>
    <property type="match status" value="1"/>
</dbReference>
<keyword evidence="3 6" id="KW-0812">Transmembrane</keyword>
<dbReference type="AlphaFoldDB" id="A0A3B0ZFJ0"/>
<dbReference type="CDD" id="cd06257">
    <property type="entry name" value="DnaJ"/>
    <property type="match status" value="1"/>
</dbReference>
<organism evidence="8">
    <name type="scientific">hydrothermal vent metagenome</name>
    <dbReference type="NCBI Taxonomy" id="652676"/>
    <lineage>
        <taxon>unclassified sequences</taxon>
        <taxon>metagenomes</taxon>
        <taxon>ecological metagenomes</taxon>
    </lineage>
</organism>
<dbReference type="Gene3D" id="1.10.287.110">
    <property type="entry name" value="DnaJ domain"/>
    <property type="match status" value="1"/>
</dbReference>
<dbReference type="InterPro" id="IPR023749">
    <property type="entry name" value="DjlA"/>
</dbReference>
<gene>
    <name evidence="8" type="ORF">MNBD_GAMMA22-295</name>
</gene>
<name>A0A3B0ZFJ0_9ZZZZ</name>
<sequence length="261" mass="29095">MSWWGKIVGGVLGYVILGPFGALLGVVIGNQFDAGMYRLGNFDRSAKSWVSGNQERVQTTFFTALFSVMGYVAKADGVVTQDEIAMAKSVMQQMSLNKTQTRIAIELFNKGKHTGFQLDEILKQLKFECRNQRNVMQMFLEVLLQAAYADGIMHPNEKNVLHHIADELGFTQAELEHIEAIILGHNNAANTSNGISLDDAYAILDVSKNASDAQVKKAYRRMMNQHHPDKLVSKGLPEEMIKLATEKTQDIKAAYEKIKNS</sequence>